<protein>
    <submittedName>
        <fullName evidence="1">13047_t:CDS:1</fullName>
    </submittedName>
</protein>
<keyword evidence="2" id="KW-1185">Reference proteome</keyword>
<reference evidence="1" key="1">
    <citation type="submission" date="2021-06" db="EMBL/GenBank/DDBJ databases">
        <authorList>
            <person name="Kallberg Y."/>
            <person name="Tangrot J."/>
            <person name="Rosling A."/>
        </authorList>
    </citation>
    <scope>NUCLEOTIDE SEQUENCE</scope>
    <source>
        <strain evidence="1">CL551</strain>
    </source>
</reference>
<dbReference type="EMBL" id="CAJVPV010021190">
    <property type="protein sequence ID" value="CAG8717149.1"/>
    <property type="molecule type" value="Genomic_DNA"/>
</dbReference>
<sequence length="170" mass="19555">DERSLHVIVAQYDPKNTLRSSCNHPIPLALLACQFRYKSPAYVVNEVIQRLSMFQKRKIFLRCMYSGNHTRVICVLVCNSSLAHVYRPQHTLDSTAKVVNTYKNVKQSFILPTIDSSESENKRRGIRFPMNGYSWDPKVKKAGDKFERTIHSKIIAQLLRTLISGETENV</sequence>
<dbReference type="AlphaFoldDB" id="A0A9N9I2X5"/>
<evidence type="ECO:0000313" key="1">
    <source>
        <dbReference type="EMBL" id="CAG8717149.1"/>
    </source>
</evidence>
<organism evidence="1 2">
    <name type="scientific">Acaulospora morrowiae</name>
    <dbReference type="NCBI Taxonomy" id="94023"/>
    <lineage>
        <taxon>Eukaryota</taxon>
        <taxon>Fungi</taxon>
        <taxon>Fungi incertae sedis</taxon>
        <taxon>Mucoromycota</taxon>
        <taxon>Glomeromycotina</taxon>
        <taxon>Glomeromycetes</taxon>
        <taxon>Diversisporales</taxon>
        <taxon>Acaulosporaceae</taxon>
        <taxon>Acaulospora</taxon>
    </lineage>
</organism>
<name>A0A9N9I2X5_9GLOM</name>
<accession>A0A9N9I2X5</accession>
<comment type="caution">
    <text evidence="1">The sequence shown here is derived from an EMBL/GenBank/DDBJ whole genome shotgun (WGS) entry which is preliminary data.</text>
</comment>
<dbReference type="Proteomes" id="UP000789342">
    <property type="component" value="Unassembled WGS sequence"/>
</dbReference>
<feature type="non-terminal residue" evidence="1">
    <location>
        <position position="170"/>
    </location>
</feature>
<evidence type="ECO:0000313" key="2">
    <source>
        <dbReference type="Proteomes" id="UP000789342"/>
    </source>
</evidence>
<gene>
    <name evidence="1" type="ORF">AMORRO_LOCUS13086</name>
</gene>
<proteinExistence type="predicted"/>